<dbReference type="GeneID" id="5435411"/>
<dbReference type="EMBL" id="CP009807">
    <property type="protein sequence ID" value="ATZ48716.1"/>
    <property type="molecule type" value="Genomic_DNA"/>
</dbReference>
<dbReference type="OMA" id="RMATLTH"/>
<protein>
    <recommendedName>
        <fullName evidence="1">Heterokaryon incompatibility domain-containing protein</fullName>
    </recommendedName>
</protein>
<reference evidence="2 3" key="3">
    <citation type="journal article" date="2017" name="Mol. Plant Pathol.">
        <title>A gapless genome sequence of the fungus Botrytis cinerea.</title>
        <authorList>
            <person name="Van Kan J.A."/>
            <person name="Stassen J.H."/>
            <person name="Mosbach A."/>
            <person name="Van Der Lee T.A."/>
            <person name="Faino L."/>
            <person name="Farmer A.D."/>
            <person name="Papasotiriou D.G."/>
            <person name="Zhou S."/>
            <person name="Seidl M.F."/>
            <person name="Cottam E."/>
            <person name="Edel D."/>
            <person name="Hahn M."/>
            <person name="Schwartz D.C."/>
            <person name="Dietrich R.A."/>
            <person name="Widdison S."/>
            <person name="Scalliet G."/>
        </authorList>
    </citation>
    <scope>NUCLEOTIDE SEQUENCE [LARGE SCALE GENOMIC DNA]</scope>
    <source>
        <strain evidence="2 3">B05.10</strain>
    </source>
</reference>
<feature type="domain" description="Heterokaryon incompatibility" evidence="1">
    <location>
        <begin position="114"/>
        <end position="272"/>
    </location>
</feature>
<dbReference type="InterPro" id="IPR052895">
    <property type="entry name" value="HetReg/Transcr_Mod"/>
</dbReference>
<dbReference type="KEGG" id="bfu:BCIN_03g08980"/>
<dbReference type="PANTHER" id="PTHR24148:SF73">
    <property type="entry name" value="HET DOMAIN PROTEIN (AFU_ORTHOLOGUE AFUA_8G01020)"/>
    <property type="match status" value="1"/>
</dbReference>
<evidence type="ECO:0000313" key="3">
    <source>
        <dbReference type="Proteomes" id="UP000001798"/>
    </source>
</evidence>
<sequence>MAPYKYAQLERENEEIRLLSLMPGARDDDISIRIFHVPLIIPPRQTGEIKRLSLEQLQETLSDGMYVMKTIDGRYIFKHRNGNANSWDHPDPTFDRALYDLPKHGDFPENKPQYEALSYIWGSTENPVKAHVLGETSTMIQIGTSLAVALRQLRYTDKPRTLWIDSICINQSDIPERSHEIGRMRNIFSLADRTIIWLGEEANDSTSALFTIEHFAGQVEYIGGGLVAYTPGTKFLEWRHSNLQLPYDIKTWSSIRALFRRPWFSRVWVLQEALLGGQGSSVQCGSTCIPFTALRKAMLVLGRNVTTPSDIRSQLLSYSPGVLPDSMRKLPELLRWAKHRNCSDPRDKIYGILGLVSPSIADGIVCDYSIPVAEVYKSAVLSHVTVTKRLHLLQHCQLIQRFEDGPSWVPNWSFKDKSIMIGIVLGRYAAGSSSAVTRYQAPNTLEVTGVYFTKVTSVKTKSSGNSRETFQAIRKWEPEGLGSRDYVAGGPLLDAFLQTIYQGRTKERYPGLRIPPSWELRRSYLESVDKDNQNQDAILSYVYGLNFGPRAFITTEEGYMGIGPLGVEEGDYVCVLLGTELPIVLRPTTSGEFLIVGSYFIHGLMDGEALLGPIPSLWKTELYRRKDSGYSTHFVKPNEKTLDDPRLPPLPFEWVEVNRDDGPWPIGKYHFRNTVTGESMDSDPRMLPDALVKRGVNLQKFRLI</sequence>
<dbReference type="PANTHER" id="PTHR24148">
    <property type="entry name" value="ANKYRIN REPEAT DOMAIN-CONTAINING PROTEIN 39 HOMOLOG-RELATED"/>
    <property type="match status" value="1"/>
</dbReference>
<dbReference type="VEuPathDB" id="FungiDB:Bcin03g08980"/>
<dbReference type="InterPro" id="IPR010730">
    <property type="entry name" value="HET"/>
</dbReference>
<name>A0A384JDP8_BOTFB</name>
<evidence type="ECO:0000259" key="1">
    <source>
        <dbReference type="Pfam" id="PF06985"/>
    </source>
</evidence>
<gene>
    <name evidence="2" type="ORF">BCIN_03g08980</name>
</gene>
<evidence type="ECO:0000313" key="2">
    <source>
        <dbReference type="EMBL" id="ATZ48716.1"/>
    </source>
</evidence>
<keyword evidence="3" id="KW-1185">Reference proteome</keyword>
<proteinExistence type="predicted"/>
<dbReference type="OrthoDB" id="4850726at2759"/>
<organism evidence="2 3">
    <name type="scientific">Botryotinia fuckeliana (strain B05.10)</name>
    <name type="common">Noble rot fungus</name>
    <name type="synonym">Botrytis cinerea</name>
    <dbReference type="NCBI Taxonomy" id="332648"/>
    <lineage>
        <taxon>Eukaryota</taxon>
        <taxon>Fungi</taxon>
        <taxon>Dikarya</taxon>
        <taxon>Ascomycota</taxon>
        <taxon>Pezizomycotina</taxon>
        <taxon>Leotiomycetes</taxon>
        <taxon>Helotiales</taxon>
        <taxon>Sclerotiniaceae</taxon>
        <taxon>Botrytis</taxon>
    </lineage>
</organism>
<dbReference type="RefSeq" id="XP_001554842.1">
    <property type="nucleotide sequence ID" value="XM_001554792.2"/>
</dbReference>
<reference evidence="2 3" key="2">
    <citation type="journal article" date="2012" name="Eukaryot. Cell">
        <title>Genome update of Botrytis cinerea strains B05.10 and T4.</title>
        <authorList>
            <person name="Staats M."/>
            <person name="van Kan J.A."/>
        </authorList>
    </citation>
    <scope>NUCLEOTIDE SEQUENCE [LARGE SCALE GENOMIC DNA]</scope>
    <source>
        <strain evidence="2 3">B05.10</strain>
    </source>
</reference>
<dbReference type="AlphaFoldDB" id="A0A384JDP8"/>
<accession>A0A384JDP8</accession>
<dbReference type="Pfam" id="PF26639">
    <property type="entry name" value="Het-6_barrel"/>
    <property type="match status" value="1"/>
</dbReference>
<reference evidence="2 3" key="1">
    <citation type="journal article" date="2011" name="PLoS Genet.">
        <title>Genomic analysis of the necrotrophic fungal pathogens Sclerotinia sclerotiorum and Botrytis cinerea.</title>
        <authorList>
            <person name="Amselem J."/>
            <person name="Cuomo C.A."/>
            <person name="van Kan J.A."/>
            <person name="Viaud M."/>
            <person name="Benito E.P."/>
            <person name="Couloux A."/>
            <person name="Coutinho P.M."/>
            <person name="de Vries R.P."/>
            <person name="Dyer P.S."/>
            <person name="Fillinger S."/>
            <person name="Fournier E."/>
            <person name="Gout L."/>
            <person name="Hahn M."/>
            <person name="Kohn L."/>
            <person name="Lapalu N."/>
            <person name="Plummer K.M."/>
            <person name="Pradier J.M."/>
            <person name="Quevillon E."/>
            <person name="Sharon A."/>
            <person name="Simon A."/>
            <person name="ten Have A."/>
            <person name="Tudzynski B."/>
            <person name="Tudzynski P."/>
            <person name="Wincker P."/>
            <person name="Andrew M."/>
            <person name="Anthouard V."/>
            <person name="Beever R.E."/>
            <person name="Beffa R."/>
            <person name="Benoit I."/>
            <person name="Bouzid O."/>
            <person name="Brault B."/>
            <person name="Chen Z."/>
            <person name="Choquer M."/>
            <person name="Collemare J."/>
            <person name="Cotton P."/>
            <person name="Danchin E.G."/>
            <person name="Da Silva C."/>
            <person name="Gautier A."/>
            <person name="Giraud C."/>
            <person name="Giraud T."/>
            <person name="Gonzalez C."/>
            <person name="Grossetete S."/>
            <person name="Guldener U."/>
            <person name="Henrissat B."/>
            <person name="Howlett B.J."/>
            <person name="Kodira C."/>
            <person name="Kretschmer M."/>
            <person name="Lappartient A."/>
            <person name="Leroch M."/>
            <person name="Levis C."/>
            <person name="Mauceli E."/>
            <person name="Neuveglise C."/>
            <person name="Oeser B."/>
            <person name="Pearson M."/>
            <person name="Poulain J."/>
            <person name="Poussereau N."/>
            <person name="Quesneville H."/>
            <person name="Rascle C."/>
            <person name="Schumacher J."/>
            <person name="Segurens B."/>
            <person name="Sexton A."/>
            <person name="Silva E."/>
            <person name="Sirven C."/>
            <person name="Soanes D.M."/>
            <person name="Talbot N.J."/>
            <person name="Templeton M."/>
            <person name="Yandava C."/>
            <person name="Yarden O."/>
            <person name="Zeng Q."/>
            <person name="Rollins J.A."/>
            <person name="Lebrun M.H."/>
            <person name="Dickman M."/>
        </authorList>
    </citation>
    <scope>NUCLEOTIDE SEQUENCE [LARGE SCALE GENOMIC DNA]</scope>
    <source>
        <strain evidence="2 3">B05.10</strain>
    </source>
</reference>
<dbReference type="Proteomes" id="UP000001798">
    <property type="component" value="Chromosome 3"/>
</dbReference>
<dbReference type="Pfam" id="PF06985">
    <property type="entry name" value="HET"/>
    <property type="match status" value="1"/>
</dbReference>